<dbReference type="GeneID" id="112292694"/>
<protein>
    <submittedName>
        <fullName evidence="7 8">Uncharacterized protein</fullName>
    </submittedName>
</protein>
<dbReference type="AlphaFoldDB" id="A0A2K1JCX0"/>
<reference evidence="8" key="3">
    <citation type="submission" date="2020-12" db="UniProtKB">
        <authorList>
            <consortium name="EnsemblPlants"/>
        </authorList>
    </citation>
    <scope>IDENTIFICATION</scope>
</reference>
<sequence>MAVSTVTHALSTLALGPVCAEQRLLHISTSPSVGLSLSGASKSGGASRRGLLQIRCARVGGVEIPNNKRVEVALTYIHGVGNTTSKQILLDVGLENKITKELSEEELTSLRDEVSKYMIEGDLRRFNTLAIKRLKDIQCYRGKRHLAGLPCRGQSTKCNARTRRGKKVTIAGKKKAPGK</sequence>
<dbReference type="GO" id="GO:0005739">
    <property type="term" value="C:mitochondrion"/>
    <property type="evidence" value="ECO:0000318"/>
    <property type="project" value="GO_Central"/>
</dbReference>
<dbReference type="PANTHER" id="PTHR10871">
    <property type="entry name" value="30S RIBOSOMAL PROTEIN S13/40S RIBOSOMAL PROTEIN S18"/>
    <property type="match status" value="1"/>
</dbReference>
<keyword evidence="5" id="KW-0689">Ribosomal protein</keyword>
<proteinExistence type="inferred from homology"/>
<dbReference type="Pfam" id="PF00416">
    <property type="entry name" value="Ribosomal_S13"/>
    <property type="match status" value="1"/>
</dbReference>
<evidence type="ECO:0000256" key="6">
    <source>
        <dbReference type="ARBA" id="ARBA00023274"/>
    </source>
</evidence>
<keyword evidence="6" id="KW-0687">Ribonucleoprotein</keyword>
<dbReference type="GO" id="GO:0006412">
    <property type="term" value="P:translation"/>
    <property type="evidence" value="ECO:0007669"/>
    <property type="project" value="InterPro"/>
</dbReference>
<keyword evidence="4" id="KW-0694">RNA-binding</keyword>
<comment type="similarity">
    <text evidence="1">Belongs to the universal ribosomal protein uS13 family.</text>
</comment>
<dbReference type="EnsemblPlants" id="Pp3c15_12140V3.1">
    <property type="protein sequence ID" value="Pp3c15_12140V3.1"/>
    <property type="gene ID" value="Pp3c15_12140"/>
</dbReference>
<dbReference type="PROSITE" id="PS00646">
    <property type="entry name" value="RIBOSOMAL_S13_1"/>
    <property type="match status" value="1"/>
</dbReference>
<keyword evidence="3" id="KW-0699">rRNA-binding</keyword>
<dbReference type="PROSITE" id="PS50159">
    <property type="entry name" value="RIBOSOMAL_S13_2"/>
    <property type="match status" value="1"/>
</dbReference>
<evidence type="ECO:0000256" key="2">
    <source>
        <dbReference type="ARBA" id="ARBA00011458"/>
    </source>
</evidence>
<dbReference type="InterPro" id="IPR018269">
    <property type="entry name" value="Ribosomal_uS13_CS"/>
</dbReference>
<dbReference type="GO" id="GO:0019843">
    <property type="term" value="F:rRNA binding"/>
    <property type="evidence" value="ECO:0007669"/>
    <property type="project" value="UniProtKB-KW"/>
</dbReference>
<keyword evidence="9" id="KW-1185">Reference proteome</keyword>
<evidence type="ECO:0000256" key="3">
    <source>
        <dbReference type="ARBA" id="ARBA00022730"/>
    </source>
</evidence>
<dbReference type="STRING" id="3218.A0A2K1JCX0"/>
<dbReference type="Gene3D" id="4.10.910.10">
    <property type="entry name" value="30s ribosomal protein s13, domain 2"/>
    <property type="match status" value="1"/>
</dbReference>
<dbReference type="GO" id="GO:0015935">
    <property type="term" value="C:small ribosomal subunit"/>
    <property type="evidence" value="ECO:0000318"/>
    <property type="project" value="GO_Central"/>
</dbReference>
<organism evidence="7">
    <name type="scientific">Physcomitrium patens</name>
    <name type="common">Spreading-leaved earth moss</name>
    <name type="synonym">Physcomitrella patens</name>
    <dbReference type="NCBI Taxonomy" id="3218"/>
    <lineage>
        <taxon>Eukaryota</taxon>
        <taxon>Viridiplantae</taxon>
        <taxon>Streptophyta</taxon>
        <taxon>Embryophyta</taxon>
        <taxon>Bryophyta</taxon>
        <taxon>Bryophytina</taxon>
        <taxon>Bryopsida</taxon>
        <taxon>Funariidae</taxon>
        <taxon>Funariales</taxon>
        <taxon>Funariaceae</taxon>
        <taxon>Physcomitrium</taxon>
    </lineage>
</organism>
<dbReference type="EMBL" id="ABEU02000015">
    <property type="protein sequence ID" value="PNR39373.1"/>
    <property type="molecule type" value="Genomic_DNA"/>
</dbReference>
<dbReference type="FunFam" id="1.10.8.50:FF:000001">
    <property type="entry name" value="30S ribosomal protein S13"/>
    <property type="match status" value="1"/>
</dbReference>
<evidence type="ECO:0000256" key="5">
    <source>
        <dbReference type="ARBA" id="ARBA00022980"/>
    </source>
</evidence>
<dbReference type="PANTHER" id="PTHR10871:SF1">
    <property type="entry name" value="SMALL RIBOSOMAL SUBUNIT PROTEIN US13M"/>
    <property type="match status" value="1"/>
</dbReference>
<comment type="subunit">
    <text evidence="2">Part of the 30S ribosomal subunit.</text>
</comment>
<reference evidence="7 9" key="1">
    <citation type="journal article" date="2008" name="Science">
        <title>The Physcomitrella genome reveals evolutionary insights into the conquest of land by plants.</title>
        <authorList>
            <person name="Rensing S."/>
            <person name="Lang D."/>
            <person name="Zimmer A."/>
            <person name="Terry A."/>
            <person name="Salamov A."/>
            <person name="Shapiro H."/>
            <person name="Nishiyama T."/>
            <person name="Perroud P.-F."/>
            <person name="Lindquist E."/>
            <person name="Kamisugi Y."/>
            <person name="Tanahashi T."/>
            <person name="Sakakibara K."/>
            <person name="Fujita T."/>
            <person name="Oishi K."/>
            <person name="Shin-I T."/>
            <person name="Kuroki Y."/>
            <person name="Toyoda A."/>
            <person name="Suzuki Y."/>
            <person name="Hashimoto A."/>
            <person name="Yamaguchi K."/>
            <person name="Sugano A."/>
            <person name="Kohara Y."/>
            <person name="Fujiyama A."/>
            <person name="Anterola A."/>
            <person name="Aoki S."/>
            <person name="Ashton N."/>
            <person name="Barbazuk W.B."/>
            <person name="Barker E."/>
            <person name="Bennetzen J."/>
            <person name="Bezanilla M."/>
            <person name="Blankenship R."/>
            <person name="Cho S.H."/>
            <person name="Dutcher S."/>
            <person name="Estelle M."/>
            <person name="Fawcett J.A."/>
            <person name="Gundlach H."/>
            <person name="Hanada K."/>
            <person name="Heyl A."/>
            <person name="Hicks K.A."/>
            <person name="Hugh J."/>
            <person name="Lohr M."/>
            <person name="Mayer K."/>
            <person name="Melkozernov A."/>
            <person name="Murata T."/>
            <person name="Nelson D."/>
            <person name="Pils B."/>
            <person name="Prigge M."/>
            <person name="Reiss B."/>
            <person name="Renner T."/>
            <person name="Rombauts S."/>
            <person name="Rushton P."/>
            <person name="Sanderfoot A."/>
            <person name="Schween G."/>
            <person name="Shiu S.-H."/>
            <person name="Stueber K."/>
            <person name="Theodoulou F.L."/>
            <person name="Tu H."/>
            <person name="Van de Peer Y."/>
            <person name="Verrier P.J."/>
            <person name="Waters E."/>
            <person name="Wood A."/>
            <person name="Yang L."/>
            <person name="Cove D."/>
            <person name="Cuming A."/>
            <person name="Hasebe M."/>
            <person name="Lucas S."/>
            <person name="Mishler D.B."/>
            <person name="Reski R."/>
            <person name="Grigoriev I."/>
            <person name="Quatrano R.S."/>
            <person name="Boore J.L."/>
        </authorList>
    </citation>
    <scope>NUCLEOTIDE SEQUENCE [LARGE SCALE GENOMIC DNA]</scope>
    <source>
        <strain evidence="8 9">cv. Gransden 2004</strain>
    </source>
</reference>
<dbReference type="RefSeq" id="XP_024397207.1">
    <property type="nucleotide sequence ID" value="XM_024541439.2"/>
</dbReference>
<dbReference type="PaxDb" id="3218-PP1S258_21V6.1"/>
<dbReference type="SUPFAM" id="SSF46946">
    <property type="entry name" value="S13-like H2TH domain"/>
    <property type="match status" value="1"/>
</dbReference>
<dbReference type="OMA" id="QPFAANR"/>
<dbReference type="Gramene" id="Pp3c15_12140V3.2">
    <property type="protein sequence ID" value="Pp3c15_12140V3.2"/>
    <property type="gene ID" value="Pp3c15_12140"/>
</dbReference>
<evidence type="ECO:0000313" key="8">
    <source>
        <dbReference type="EnsemblPlants" id="Pp3c15_12140V3.1"/>
    </source>
</evidence>
<evidence type="ECO:0000256" key="1">
    <source>
        <dbReference type="ARBA" id="ARBA00008080"/>
    </source>
</evidence>
<name>A0A2K1JCX0_PHYPA</name>
<dbReference type="Gramene" id="Pp3c15_12140V3.1">
    <property type="protein sequence ID" value="Pp3c15_12140V3.1"/>
    <property type="gene ID" value="Pp3c15_12140"/>
</dbReference>
<dbReference type="NCBIfam" id="TIGR03631">
    <property type="entry name" value="uS13_bact"/>
    <property type="match status" value="1"/>
</dbReference>
<dbReference type="OrthoDB" id="525520at2759"/>
<dbReference type="EnsemblPlants" id="Pp3c15_12140V3.2">
    <property type="protein sequence ID" value="Pp3c15_12140V3.2"/>
    <property type="gene ID" value="Pp3c15_12140"/>
</dbReference>
<dbReference type="HAMAP" id="MF_01315">
    <property type="entry name" value="Ribosomal_uS13"/>
    <property type="match status" value="1"/>
</dbReference>
<evidence type="ECO:0000313" key="7">
    <source>
        <dbReference type="EMBL" id="PNR39373.1"/>
    </source>
</evidence>
<reference evidence="7 9" key="2">
    <citation type="journal article" date="2018" name="Plant J.">
        <title>The Physcomitrella patens chromosome-scale assembly reveals moss genome structure and evolution.</title>
        <authorList>
            <person name="Lang D."/>
            <person name="Ullrich K.K."/>
            <person name="Murat F."/>
            <person name="Fuchs J."/>
            <person name="Jenkins J."/>
            <person name="Haas F.B."/>
            <person name="Piednoel M."/>
            <person name="Gundlach H."/>
            <person name="Van Bel M."/>
            <person name="Meyberg R."/>
            <person name="Vives C."/>
            <person name="Morata J."/>
            <person name="Symeonidi A."/>
            <person name="Hiss M."/>
            <person name="Muchero W."/>
            <person name="Kamisugi Y."/>
            <person name="Saleh O."/>
            <person name="Blanc G."/>
            <person name="Decker E.L."/>
            <person name="van Gessel N."/>
            <person name="Grimwood J."/>
            <person name="Hayes R.D."/>
            <person name="Graham S.W."/>
            <person name="Gunter L.E."/>
            <person name="McDaniel S.F."/>
            <person name="Hoernstein S.N.W."/>
            <person name="Larsson A."/>
            <person name="Li F.W."/>
            <person name="Perroud P.F."/>
            <person name="Phillips J."/>
            <person name="Ranjan P."/>
            <person name="Rokshar D.S."/>
            <person name="Rothfels C.J."/>
            <person name="Schneider L."/>
            <person name="Shu S."/>
            <person name="Stevenson D.W."/>
            <person name="Thummler F."/>
            <person name="Tillich M."/>
            <person name="Villarreal Aguilar J.C."/>
            <person name="Widiez T."/>
            <person name="Wong G.K."/>
            <person name="Wymore A."/>
            <person name="Zhang Y."/>
            <person name="Zimmer A.D."/>
            <person name="Quatrano R.S."/>
            <person name="Mayer K.F.X."/>
            <person name="Goodstein D."/>
            <person name="Casacuberta J.M."/>
            <person name="Vandepoele K."/>
            <person name="Reski R."/>
            <person name="Cuming A.C."/>
            <person name="Tuskan G.A."/>
            <person name="Maumus F."/>
            <person name="Salse J."/>
            <person name="Schmutz J."/>
            <person name="Rensing S.A."/>
        </authorList>
    </citation>
    <scope>NUCLEOTIDE SEQUENCE [LARGE SCALE GENOMIC DNA]</scope>
    <source>
        <strain evidence="8 9">cv. Gransden 2004</strain>
    </source>
</reference>
<evidence type="ECO:0000256" key="4">
    <source>
        <dbReference type="ARBA" id="ARBA00022884"/>
    </source>
</evidence>
<evidence type="ECO:0000313" key="9">
    <source>
        <dbReference type="Proteomes" id="UP000006727"/>
    </source>
</evidence>
<gene>
    <name evidence="8" type="primary">LOC112292694</name>
    <name evidence="7" type="ORF">PHYPA_019651</name>
</gene>
<dbReference type="InterPro" id="IPR001892">
    <property type="entry name" value="Ribosomal_uS13"/>
</dbReference>
<dbReference type="InterPro" id="IPR010979">
    <property type="entry name" value="Ribosomal_uS13-like_H2TH"/>
</dbReference>
<accession>A0A2K1JCX0</accession>
<dbReference type="InterPro" id="IPR027437">
    <property type="entry name" value="Rbsml_uS13_C"/>
</dbReference>
<dbReference type="Gene3D" id="1.10.8.50">
    <property type="match status" value="1"/>
</dbReference>
<dbReference type="GO" id="GO:0003735">
    <property type="term" value="F:structural constituent of ribosome"/>
    <property type="evidence" value="ECO:0007669"/>
    <property type="project" value="InterPro"/>
</dbReference>
<dbReference type="InterPro" id="IPR019980">
    <property type="entry name" value="Ribosomal_uS13_bac-type"/>
</dbReference>
<dbReference type="Proteomes" id="UP000006727">
    <property type="component" value="Chromosome 15"/>
</dbReference>